<gene>
    <name evidence="1" type="ORF">V1477_011200</name>
</gene>
<name>A0ABD2C440_VESMC</name>
<protein>
    <submittedName>
        <fullName evidence="1">Uncharacterized protein</fullName>
    </submittedName>
</protein>
<keyword evidence="2" id="KW-1185">Reference proteome</keyword>
<dbReference type="Proteomes" id="UP001607303">
    <property type="component" value="Unassembled WGS sequence"/>
</dbReference>
<dbReference type="AlphaFoldDB" id="A0ABD2C440"/>
<sequence length="110" mass="12666">MHLSKKEFNTANSVTGISNRMTAKWRKKRRSPTVRYYCETWIRYDGGGESPFVFPLARSNIPTMVLEEKKMEEEEKEEESSNADESCNTFAARNIVERITKVAGRALVMV</sequence>
<evidence type="ECO:0000313" key="1">
    <source>
        <dbReference type="EMBL" id="KAL2739811.1"/>
    </source>
</evidence>
<comment type="caution">
    <text evidence="1">The sequence shown here is derived from an EMBL/GenBank/DDBJ whole genome shotgun (WGS) entry which is preliminary data.</text>
</comment>
<organism evidence="1 2">
    <name type="scientific">Vespula maculifrons</name>
    <name type="common">Eastern yellow jacket</name>
    <name type="synonym">Wasp</name>
    <dbReference type="NCBI Taxonomy" id="7453"/>
    <lineage>
        <taxon>Eukaryota</taxon>
        <taxon>Metazoa</taxon>
        <taxon>Ecdysozoa</taxon>
        <taxon>Arthropoda</taxon>
        <taxon>Hexapoda</taxon>
        <taxon>Insecta</taxon>
        <taxon>Pterygota</taxon>
        <taxon>Neoptera</taxon>
        <taxon>Endopterygota</taxon>
        <taxon>Hymenoptera</taxon>
        <taxon>Apocrita</taxon>
        <taxon>Aculeata</taxon>
        <taxon>Vespoidea</taxon>
        <taxon>Vespidae</taxon>
        <taxon>Vespinae</taxon>
        <taxon>Vespula</taxon>
    </lineage>
</organism>
<dbReference type="EMBL" id="JAYRBN010000061">
    <property type="protein sequence ID" value="KAL2739811.1"/>
    <property type="molecule type" value="Genomic_DNA"/>
</dbReference>
<evidence type="ECO:0000313" key="2">
    <source>
        <dbReference type="Proteomes" id="UP001607303"/>
    </source>
</evidence>
<accession>A0ABD2C440</accession>
<proteinExistence type="predicted"/>
<reference evidence="1 2" key="1">
    <citation type="journal article" date="2024" name="Ann. Entomol. Soc. Am.">
        <title>Genomic analyses of the southern and eastern yellowjacket wasps (Hymenoptera: Vespidae) reveal evolutionary signatures of social life.</title>
        <authorList>
            <person name="Catto M.A."/>
            <person name="Caine P.B."/>
            <person name="Orr S.E."/>
            <person name="Hunt B.G."/>
            <person name="Goodisman M.A.D."/>
        </authorList>
    </citation>
    <scope>NUCLEOTIDE SEQUENCE [LARGE SCALE GENOMIC DNA]</scope>
    <source>
        <strain evidence="1">232</strain>
        <tissue evidence="1">Head and thorax</tissue>
    </source>
</reference>